<reference evidence="2" key="1">
    <citation type="journal article" date="2020" name="Stud. Mycol.">
        <title>101 Dothideomycetes genomes: a test case for predicting lifestyles and emergence of pathogens.</title>
        <authorList>
            <person name="Haridas S."/>
            <person name="Albert R."/>
            <person name="Binder M."/>
            <person name="Bloem J."/>
            <person name="Labutti K."/>
            <person name="Salamov A."/>
            <person name="Andreopoulos B."/>
            <person name="Baker S."/>
            <person name="Barry K."/>
            <person name="Bills G."/>
            <person name="Bluhm B."/>
            <person name="Cannon C."/>
            <person name="Castanera R."/>
            <person name="Culley D."/>
            <person name="Daum C."/>
            <person name="Ezra D."/>
            <person name="Gonzalez J."/>
            <person name="Henrissat B."/>
            <person name="Kuo A."/>
            <person name="Liang C."/>
            <person name="Lipzen A."/>
            <person name="Lutzoni F."/>
            <person name="Magnuson J."/>
            <person name="Mondo S."/>
            <person name="Nolan M."/>
            <person name="Ohm R."/>
            <person name="Pangilinan J."/>
            <person name="Park H.-J."/>
            <person name="Ramirez L."/>
            <person name="Alfaro M."/>
            <person name="Sun H."/>
            <person name="Tritt A."/>
            <person name="Yoshinaga Y."/>
            <person name="Zwiers L.-H."/>
            <person name="Turgeon B."/>
            <person name="Goodwin S."/>
            <person name="Spatafora J."/>
            <person name="Crous P."/>
            <person name="Grigoriev I."/>
        </authorList>
    </citation>
    <scope>NUCLEOTIDE SEQUENCE</scope>
    <source>
        <strain evidence="2">CBS 175.79</strain>
    </source>
</reference>
<accession>A0A6A5Y5C4</accession>
<gene>
    <name evidence="2" type="ORF">BU24DRAFT_416447</name>
</gene>
<dbReference type="OrthoDB" id="5288142at2759"/>
<feature type="compositionally biased region" description="Polar residues" evidence="1">
    <location>
        <begin position="142"/>
        <end position="154"/>
    </location>
</feature>
<feature type="region of interest" description="Disordered" evidence="1">
    <location>
        <begin position="627"/>
        <end position="748"/>
    </location>
</feature>
<evidence type="ECO:0000256" key="1">
    <source>
        <dbReference type="SAM" id="MobiDB-lite"/>
    </source>
</evidence>
<dbReference type="EMBL" id="ML978066">
    <property type="protein sequence ID" value="KAF2020762.1"/>
    <property type="molecule type" value="Genomic_DNA"/>
</dbReference>
<feature type="region of interest" description="Disordered" evidence="1">
    <location>
        <begin position="352"/>
        <end position="397"/>
    </location>
</feature>
<name>A0A6A5Y5C4_9PLEO</name>
<feature type="compositionally biased region" description="Basic residues" evidence="1">
    <location>
        <begin position="186"/>
        <end position="195"/>
    </location>
</feature>
<proteinExistence type="predicted"/>
<evidence type="ECO:0000313" key="3">
    <source>
        <dbReference type="Proteomes" id="UP000799778"/>
    </source>
</evidence>
<feature type="compositionally biased region" description="Polar residues" evidence="1">
    <location>
        <begin position="719"/>
        <end position="738"/>
    </location>
</feature>
<feature type="compositionally biased region" description="Basic and acidic residues" evidence="1">
    <location>
        <begin position="50"/>
        <end position="78"/>
    </location>
</feature>
<feature type="region of interest" description="Disordered" evidence="1">
    <location>
        <begin position="789"/>
        <end position="837"/>
    </location>
</feature>
<dbReference type="Proteomes" id="UP000799778">
    <property type="component" value="Unassembled WGS sequence"/>
</dbReference>
<sequence length="1083" mass="119144">MASSPTIKPQLERLQIADSPPPVDLHHPTPDLQSLQGAYVGNIERLEDHAERMSEKGSDLGEEIRKLHEEQKLSDSRRSSMRSAVVADEPTRPFSSRSRNASTSSYTNSIVDVNGAARWGGYSPGGYVTSPVGSLHSASFAHPSSLQRQRSGSRASRLGQVVHTEGENEETHIPTDHPGSPQSHKSVPRSVRRHSSPPAPSHRSVSSFTQKYDQIAQEIQNEMQENIRNSQHLEQGPFDGHSYPSDMPDRPPTAASTDTTHQARVLWQDFDGVHCPDTVPEEEYTPSQGSGSRKSSLIKAEPQRPVQEVPPPSDGMIFYPAPVPKMLNLPKRLSQLPAANVQARRRTQLLESMQSENRKSMNWAGEGESDPKQNRKSMDPRKSRQSLAGLPPQLRASAYFDQAPPAQEYEVKGESAEDTLESILAASAHAPVSAFTDHPFAGHVGNEVYGKEKHNRRASKAVDLKIAADADKTENRKSRSSLNLLDTRRNSSGDPLNKLKKRNSSADLNVLIVRAGESRMSLGDELDEPDHDARGPAIADETTPTRRSLDEYDERHSDDEKEGEDGEYSDEEEDEQHYFGPPTTLLAELQMRKQQQKSRNLTAATAFPNGMHSTLLQLDAVAEIEKKKRKGQKVNLAWEAAPPVNPEEDDSDDEVPLGMLYPGREGLAKRAGNAPQQNHDWDRPLGLIAQRELEDNEPLSRRRTRLVGFEPARRRTQLPDMNQGGQHLTVPTSTTPQPESEEDEGETLAQRVRRLKDQKALDNALGPDVRKSTVSGDFAAELMSEFGVPATEDAPKPSPSPGAEVEETLGQRRARLQREAQARGDANPLGSRPPLRSSMSMADILSAHPIDNTHAARGVSDEQLLSSLPQGSLLHKNAVRQSRLEAERIDRNRRTSSYGALDGPLLQGVGKEAPEQAVAANIKAYKERYAGPGTPQTAPMPAMQSTMYGSNGGLNPAMSNMNLPGQRESFFPGMMPQMGMNGIPGMNGMGAMGYPGGNMMMQHQQQQQMMAMNMSMMGMQMNSMPGMPLGYGAQMGGMNGMRQPSMYGMPMGGGMQLQQQMAMEPMMDPRQRETIDRWRSGVS</sequence>
<protein>
    <submittedName>
        <fullName evidence="2">Uncharacterized protein</fullName>
    </submittedName>
</protein>
<dbReference type="AlphaFoldDB" id="A0A6A5Y5C4"/>
<feature type="region of interest" description="Disordered" evidence="1">
    <location>
        <begin position="471"/>
        <end position="502"/>
    </location>
</feature>
<keyword evidence="3" id="KW-1185">Reference proteome</keyword>
<feature type="compositionally biased region" description="Acidic residues" evidence="1">
    <location>
        <begin position="646"/>
        <end position="655"/>
    </location>
</feature>
<organism evidence="2 3">
    <name type="scientific">Aaosphaeria arxii CBS 175.79</name>
    <dbReference type="NCBI Taxonomy" id="1450172"/>
    <lineage>
        <taxon>Eukaryota</taxon>
        <taxon>Fungi</taxon>
        <taxon>Dikarya</taxon>
        <taxon>Ascomycota</taxon>
        <taxon>Pezizomycotina</taxon>
        <taxon>Dothideomycetes</taxon>
        <taxon>Pleosporomycetidae</taxon>
        <taxon>Pleosporales</taxon>
        <taxon>Pleosporales incertae sedis</taxon>
        <taxon>Aaosphaeria</taxon>
    </lineage>
</organism>
<evidence type="ECO:0000313" key="2">
    <source>
        <dbReference type="EMBL" id="KAF2020762.1"/>
    </source>
</evidence>
<feature type="compositionally biased region" description="Low complexity" evidence="1">
    <location>
        <begin position="95"/>
        <end position="109"/>
    </location>
</feature>
<feature type="region of interest" description="Disordered" evidence="1">
    <location>
        <begin position="1"/>
        <end position="33"/>
    </location>
</feature>
<dbReference type="GeneID" id="54283845"/>
<feature type="compositionally biased region" description="Polar residues" evidence="1">
    <location>
        <begin position="208"/>
        <end position="233"/>
    </location>
</feature>
<feature type="region of interest" description="Disordered" evidence="1">
    <location>
        <begin position="50"/>
        <end position="260"/>
    </location>
</feature>
<dbReference type="RefSeq" id="XP_033389101.1">
    <property type="nucleotide sequence ID" value="XM_033526448.1"/>
</dbReference>
<feature type="region of interest" description="Disordered" evidence="1">
    <location>
        <begin position="520"/>
        <end position="584"/>
    </location>
</feature>
<feature type="compositionally biased region" description="Basic and acidic residues" evidence="1">
    <location>
        <begin position="164"/>
        <end position="175"/>
    </location>
</feature>
<feature type="compositionally biased region" description="Acidic residues" evidence="1">
    <location>
        <begin position="560"/>
        <end position="575"/>
    </location>
</feature>
<feature type="region of interest" description="Disordered" evidence="1">
    <location>
        <begin position="272"/>
        <end position="317"/>
    </location>
</feature>
<feature type="compositionally biased region" description="Basic and acidic residues" evidence="1">
    <location>
        <begin position="369"/>
        <end position="382"/>
    </location>
</feature>
<feature type="compositionally biased region" description="Polar residues" evidence="1">
    <location>
        <begin position="285"/>
        <end position="295"/>
    </location>
</feature>
<feature type="compositionally biased region" description="Basic and acidic residues" evidence="1">
    <location>
        <begin position="543"/>
        <end position="559"/>
    </location>
</feature>